<dbReference type="RefSeq" id="WP_229733752.1">
    <property type="nucleotide sequence ID" value="NZ_BMFP01000001.1"/>
</dbReference>
<dbReference type="InterPro" id="IPR001647">
    <property type="entry name" value="HTH_TetR"/>
</dbReference>
<dbReference type="PROSITE" id="PS50977">
    <property type="entry name" value="HTH_TETR_2"/>
    <property type="match status" value="1"/>
</dbReference>
<feature type="DNA-binding region" description="H-T-H motif" evidence="2">
    <location>
        <begin position="37"/>
        <end position="56"/>
    </location>
</feature>
<dbReference type="PANTHER" id="PTHR43479">
    <property type="entry name" value="ACREF/ENVCD OPERON REPRESSOR-RELATED"/>
    <property type="match status" value="1"/>
</dbReference>
<dbReference type="Proteomes" id="UP000634043">
    <property type="component" value="Unassembled WGS sequence"/>
</dbReference>
<dbReference type="Pfam" id="PF00440">
    <property type="entry name" value="TetR_N"/>
    <property type="match status" value="1"/>
</dbReference>
<proteinExistence type="predicted"/>
<dbReference type="InterPro" id="IPR054422">
    <property type="entry name" value="TetR-like_HI_0893_C"/>
</dbReference>
<comment type="caution">
    <text evidence="4">The sequence shown here is derived from an EMBL/GenBank/DDBJ whole genome shotgun (WGS) entry which is preliminary data.</text>
</comment>
<feature type="domain" description="HTH tetR-type" evidence="3">
    <location>
        <begin position="14"/>
        <end position="74"/>
    </location>
</feature>
<dbReference type="SUPFAM" id="SSF48498">
    <property type="entry name" value="Tetracyclin repressor-like, C-terminal domain"/>
    <property type="match status" value="1"/>
</dbReference>
<keyword evidence="1 2" id="KW-0238">DNA-binding</keyword>
<gene>
    <name evidence="4" type="ORF">GCM10011323_04840</name>
</gene>
<dbReference type="Pfam" id="PF22604">
    <property type="entry name" value="TetR_HI_0893_C"/>
    <property type="match status" value="1"/>
</dbReference>
<dbReference type="InterPro" id="IPR050624">
    <property type="entry name" value="HTH-type_Tx_Regulator"/>
</dbReference>
<reference evidence="5" key="1">
    <citation type="journal article" date="2019" name="Int. J. Syst. Evol. Microbiol.">
        <title>The Global Catalogue of Microorganisms (GCM) 10K type strain sequencing project: providing services to taxonomists for standard genome sequencing and annotation.</title>
        <authorList>
            <consortium name="The Broad Institute Genomics Platform"/>
            <consortium name="The Broad Institute Genome Sequencing Center for Infectious Disease"/>
            <person name="Wu L."/>
            <person name="Ma J."/>
        </authorList>
    </citation>
    <scope>NUCLEOTIDE SEQUENCE [LARGE SCALE GENOMIC DNA]</scope>
    <source>
        <strain evidence="5">CGMCC 1.12749</strain>
    </source>
</reference>
<protein>
    <submittedName>
        <fullName evidence="4">TetR family transcriptional regulator</fullName>
    </submittedName>
</protein>
<evidence type="ECO:0000259" key="3">
    <source>
        <dbReference type="PROSITE" id="PS50977"/>
    </source>
</evidence>
<evidence type="ECO:0000256" key="1">
    <source>
        <dbReference type="ARBA" id="ARBA00023125"/>
    </source>
</evidence>
<dbReference type="PRINTS" id="PR00455">
    <property type="entry name" value="HTHTETR"/>
</dbReference>
<name>A0ABQ1VYZ2_9BACT</name>
<organism evidence="4 5">
    <name type="scientific">Pontibacter amylolyticus</name>
    <dbReference type="NCBI Taxonomy" id="1424080"/>
    <lineage>
        <taxon>Bacteria</taxon>
        <taxon>Pseudomonadati</taxon>
        <taxon>Bacteroidota</taxon>
        <taxon>Cytophagia</taxon>
        <taxon>Cytophagales</taxon>
        <taxon>Hymenobacteraceae</taxon>
        <taxon>Pontibacter</taxon>
    </lineage>
</organism>
<sequence length="200" mass="23275">MNIQLEVVSMEQMSDKKRAIFKSTMELVRENGFHGTPMSMVAKHAGVAAGTIYHYFESKEHLLRELFNYAQQQAVAVVERESTATIPFKECFFKLWTGLYTFYRDNQDLLRFFEQFVNSPYHTTMPPLAEDRFYTLLFAFFERGIQEGELKKVSPKILATLTHSSIISMAKMTASGRLHFDRKELQQIQQLLWDGIALDR</sequence>
<dbReference type="PANTHER" id="PTHR43479:SF11">
    <property type="entry name" value="ACREF_ENVCD OPERON REPRESSOR-RELATED"/>
    <property type="match status" value="1"/>
</dbReference>
<evidence type="ECO:0000313" key="4">
    <source>
        <dbReference type="EMBL" id="GGG03056.1"/>
    </source>
</evidence>
<dbReference type="InterPro" id="IPR036271">
    <property type="entry name" value="Tet_transcr_reg_TetR-rel_C_sf"/>
</dbReference>
<dbReference type="SUPFAM" id="SSF46689">
    <property type="entry name" value="Homeodomain-like"/>
    <property type="match status" value="1"/>
</dbReference>
<dbReference type="InterPro" id="IPR009057">
    <property type="entry name" value="Homeodomain-like_sf"/>
</dbReference>
<dbReference type="EMBL" id="BMFP01000001">
    <property type="protein sequence ID" value="GGG03056.1"/>
    <property type="molecule type" value="Genomic_DNA"/>
</dbReference>
<dbReference type="Gene3D" id="1.10.357.10">
    <property type="entry name" value="Tetracycline Repressor, domain 2"/>
    <property type="match status" value="1"/>
</dbReference>
<evidence type="ECO:0000256" key="2">
    <source>
        <dbReference type="PROSITE-ProRule" id="PRU00335"/>
    </source>
</evidence>
<accession>A0ABQ1VYZ2</accession>
<evidence type="ECO:0000313" key="5">
    <source>
        <dbReference type="Proteomes" id="UP000634043"/>
    </source>
</evidence>
<keyword evidence="5" id="KW-1185">Reference proteome</keyword>